<reference evidence="9" key="1">
    <citation type="journal article" date="2019" name="Int. J. Syst. Evol. Microbiol.">
        <title>The Global Catalogue of Microorganisms (GCM) 10K type strain sequencing project: providing services to taxonomists for standard genome sequencing and annotation.</title>
        <authorList>
            <consortium name="The Broad Institute Genomics Platform"/>
            <consortium name="The Broad Institute Genome Sequencing Center for Infectious Disease"/>
            <person name="Wu L."/>
            <person name="Ma J."/>
        </authorList>
    </citation>
    <scope>NUCLEOTIDE SEQUENCE [LARGE SCALE GENOMIC DNA]</scope>
    <source>
        <strain evidence="9">KCTC 52640</strain>
    </source>
</reference>
<evidence type="ECO:0000256" key="2">
    <source>
        <dbReference type="ARBA" id="ARBA00022475"/>
    </source>
</evidence>
<dbReference type="InterPro" id="IPR000917">
    <property type="entry name" value="Sulfatase_N"/>
</dbReference>
<organism evidence="8 9">
    <name type="scientific">Salinisphaera aquimarina</name>
    <dbReference type="NCBI Taxonomy" id="2094031"/>
    <lineage>
        <taxon>Bacteria</taxon>
        <taxon>Pseudomonadati</taxon>
        <taxon>Pseudomonadota</taxon>
        <taxon>Gammaproteobacteria</taxon>
        <taxon>Salinisphaerales</taxon>
        <taxon>Salinisphaeraceae</taxon>
        <taxon>Salinisphaera</taxon>
    </lineage>
</organism>
<gene>
    <name evidence="8" type="ORF">ACFOSU_04560</name>
</gene>
<keyword evidence="5 6" id="KW-0472">Membrane</keyword>
<name>A0ABV7EKE9_9GAMM</name>
<keyword evidence="9" id="KW-1185">Reference proteome</keyword>
<keyword evidence="2" id="KW-1003">Cell membrane</keyword>
<feature type="transmembrane region" description="Helical" evidence="6">
    <location>
        <begin position="67"/>
        <end position="86"/>
    </location>
</feature>
<dbReference type="SUPFAM" id="SSF53649">
    <property type="entry name" value="Alkaline phosphatase-like"/>
    <property type="match status" value="1"/>
</dbReference>
<evidence type="ECO:0000256" key="3">
    <source>
        <dbReference type="ARBA" id="ARBA00022692"/>
    </source>
</evidence>
<dbReference type="InterPro" id="IPR050448">
    <property type="entry name" value="OpgB/LTA_synthase_biosynth"/>
</dbReference>
<dbReference type="Proteomes" id="UP001595462">
    <property type="component" value="Unassembled WGS sequence"/>
</dbReference>
<comment type="caution">
    <text evidence="8">The sequence shown here is derived from an EMBL/GenBank/DDBJ whole genome shotgun (WGS) entry which is preliminary data.</text>
</comment>
<feature type="domain" description="Sulfatase N-terminal" evidence="7">
    <location>
        <begin position="248"/>
        <end position="525"/>
    </location>
</feature>
<comment type="subcellular location">
    <subcellularLocation>
        <location evidence="1">Cell membrane</location>
        <topology evidence="1">Multi-pass membrane protein</topology>
    </subcellularLocation>
</comment>
<dbReference type="InterPro" id="IPR017850">
    <property type="entry name" value="Alkaline_phosphatase_core_sf"/>
</dbReference>
<evidence type="ECO:0000256" key="4">
    <source>
        <dbReference type="ARBA" id="ARBA00022989"/>
    </source>
</evidence>
<evidence type="ECO:0000256" key="1">
    <source>
        <dbReference type="ARBA" id="ARBA00004651"/>
    </source>
</evidence>
<dbReference type="Pfam" id="PF00884">
    <property type="entry name" value="Sulfatase"/>
    <property type="match status" value="1"/>
</dbReference>
<feature type="transmembrane region" description="Helical" evidence="6">
    <location>
        <begin position="155"/>
        <end position="175"/>
    </location>
</feature>
<accession>A0ABV7EKE9</accession>
<proteinExistence type="predicted"/>
<dbReference type="RefSeq" id="WP_380686917.1">
    <property type="nucleotide sequence ID" value="NZ_JBHRSS010000003.1"/>
</dbReference>
<keyword evidence="3 6" id="KW-0812">Transmembrane</keyword>
<keyword evidence="4 6" id="KW-1133">Transmembrane helix</keyword>
<evidence type="ECO:0000256" key="6">
    <source>
        <dbReference type="SAM" id="Phobius"/>
    </source>
</evidence>
<sequence>MPLSSRLLSAVVLVALIIAFVAATALMDSEGVLAFARWTQHPWRVVFNAVPGLLCVLFLLAMTRRALLSFVLVLLVEALLYGINALKVANLGTPLLPADFYMLGQLSHGIAELLGGYLPRSIWPYLSIAGVFVFLGCLARYEPPLLRRRTGGRRVFVAGVSSALLVALLVGTWPWPQAYEFQRVRMQPWAPASTAGDMGLVNTLVLFHLYFGVHNQKPDADVARRLVAQEEPALTQYMQASSGADTRPDIVVIQSESFFDPVIMNGYENAGFNPNLHRLARQGTSGYMQVPTFGGGTIRTEFEVLTGMPLRYLDGVQFPYLQINQPVIPSLVRTLGDAGYRTTAVHGADPAVWDRARAFRSIGFERFLSIADFPADAPTDGRYMADSAMTDEILEQLDDQGPPQFLFAISIEAHGSYDVSPGADPEVRDAIPVPASVTDPAARLKLRNFIYHMRHADAELGRLVAALQKRSRPTLVVFYGDHLPGLLDAYRQTGFVNGRDHQAQKVPWLMVDTHSVKKPRRQDTSAWLLPGIILDRVGIRDAEYFALTRLVGPSLMASLDATATPRNAESDERRDLLDRGMANLTKLRLRGDSDTLAVTVGEHDAADRGLAGHNRTRLRGMIRYGVAP</sequence>
<dbReference type="CDD" id="cd16015">
    <property type="entry name" value="LTA_synthase"/>
    <property type="match status" value="1"/>
</dbReference>
<feature type="transmembrane region" description="Helical" evidence="6">
    <location>
        <begin position="43"/>
        <end position="60"/>
    </location>
</feature>
<evidence type="ECO:0000256" key="5">
    <source>
        <dbReference type="ARBA" id="ARBA00023136"/>
    </source>
</evidence>
<dbReference type="Gene3D" id="3.40.720.10">
    <property type="entry name" value="Alkaline Phosphatase, subunit A"/>
    <property type="match status" value="1"/>
</dbReference>
<protein>
    <submittedName>
        <fullName evidence="8">LTA synthase family protein</fullName>
    </submittedName>
</protein>
<evidence type="ECO:0000313" key="8">
    <source>
        <dbReference type="EMBL" id="MFC3103158.1"/>
    </source>
</evidence>
<dbReference type="PANTHER" id="PTHR47371">
    <property type="entry name" value="LIPOTEICHOIC ACID SYNTHASE"/>
    <property type="match status" value="1"/>
</dbReference>
<feature type="transmembrane region" description="Helical" evidence="6">
    <location>
        <begin position="122"/>
        <end position="143"/>
    </location>
</feature>
<dbReference type="PANTHER" id="PTHR47371:SF3">
    <property type="entry name" value="PHOSPHOGLYCEROL TRANSFERASE I"/>
    <property type="match status" value="1"/>
</dbReference>
<evidence type="ECO:0000313" key="9">
    <source>
        <dbReference type="Proteomes" id="UP001595462"/>
    </source>
</evidence>
<evidence type="ECO:0000259" key="7">
    <source>
        <dbReference type="Pfam" id="PF00884"/>
    </source>
</evidence>
<dbReference type="EMBL" id="JBHRSS010000003">
    <property type="protein sequence ID" value="MFC3103158.1"/>
    <property type="molecule type" value="Genomic_DNA"/>
</dbReference>